<dbReference type="InterPro" id="IPR003848">
    <property type="entry name" value="DUF218"/>
</dbReference>
<proteinExistence type="predicted"/>
<gene>
    <name evidence="3" type="ORF">M3M28_01300</name>
</gene>
<evidence type="ECO:0000256" key="1">
    <source>
        <dbReference type="SAM" id="Phobius"/>
    </source>
</evidence>
<dbReference type="EMBL" id="CP097160">
    <property type="protein sequence ID" value="UQN15133.1"/>
    <property type="molecule type" value="Genomic_DNA"/>
</dbReference>
<dbReference type="Pfam" id="PF02698">
    <property type="entry name" value="DUF218"/>
    <property type="match status" value="1"/>
</dbReference>
<keyword evidence="1" id="KW-1133">Transmembrane helix</keyword>
<feature type="transmembrane region" description="Helical" evidence="1">
    <location>
        <begin position="20"/>
        <end position="45"/>
    </location>
</feature>
<feature type="domain" description="DUF218" evidence="2">
    <location>
        <begin position="64"/>
        <end position="185"/>
    </location>
</feature>
<protein>
    <submittedName>
        <fullName evidence="3">YdcF family protein</fullName>
    </submittedName>
</protein>
<name>A0ABY4N1L6_9MICO</name>
<sequence length="209" mass="22944">MTAPPAVSRATGRRRAVVRLLRIGIAVVLSCALAWVGLVTLNVAFPSHGVKGRYDVIVSLAPGEFRLPTALELYYSGRVAENLAISWIAEDASLGDELYPRIELQTNVCASNVDPHVHCFEPTEDSTLGEALSLRQLLEQYGWTSVLVVTDRTHAFRARYVFERCLPHGTTVDVEVAPTHLSREEWGEELVYENAAVIKAIAETAVKCG</sequence>
<evidence type="ECO:0000259" key="2">
    <source>
        <dbReference type="Pfam" id="PF02698"/>
    </source>
</evidence>
<keyword evidence="1" id="KW-0812">Transmembrane</keyword>
<dbReference type="CDD" id="cd06259">
    <property type="entry name" value="YdcF-like"/>
    <property type="match status" value="1"/>
</dbReference>
<accession>A0ABY4N1L6</accession>
<evidence type="ECO:0000313" key="3">
    <source>
        <dbReference type="EMBL" id="UQN15133.1"/>
    </source>
</evidence>
<organism evidence="3">
    <name type="scientific">Gulosibacter sediminis</name>
    <dbReference type="NCBI Taxonomy" id="1729695"/>
    <lineage>
        <taxon>Bacteria</taxon>
        <taxon>Bacillati</taxon>
        <taxon>Actinomycetota</taxon>
        <taxon>Actinomycetes</taxon>
        <taxon>Micrococcales</taxon>
        <taxon>Microbacteriaceae</taxon>
        <taxon>Gulosibacter</taxon>
    </lineage>
</organism>
<keyword evidence="1" id="KW-0472">Membrane</keyword>
<reference evidence="3" key="1">
    <citation type="submission" date="2022-05" db="EMBL/GenBank/DDBJ databases">
        <title>Complete genome sequence of toluene-degrading Gulosibacter sediminis strain ACHW.36C.</title>
        <authorList>
            <person name="Wai A.C."/>
            <person name="Lai G.K."/>
            <person name="Griffin S.D."/>
            <person name="Leung F.C."/>
        </authorList>
    </citation>
    <scope>NUCLEOTIDE SEQUENCE [LARGE SCALE GENOMIC DNA]</scope>
    <source>
        <strain evidence="3">ACHW.36C</strain>
    </source>
</reference>